<dbReference type="SUPFAM" id="SSF81324">
    <property type="entry name" value="Voltage-gated potassium channels"/>
    <property type="match status" value="1"/>
</dbReference>
<keyword evidence="5" id="KW-0175">Coiled coil</keyword>
<dbReference type="InterPro" id="IPR027359">
    <property type="entry name" value="Volt_channel_dom_sf"/>
</dbReference>
<reference evidence="8 9" key="1">
    <citation type="submission" date="2017-06" db="EMBL/GenBank/DDBJ databases">
        <authorList>
            <person name="Kim H.J."/>
            <person name="Triplett B.A."/>
        </authorList>
    </citation>
    <scope>NUCLEOTIDE SEQUENCE [LARGE SCALE GENOMIC DNA]</scope>
    <source>
        <strain evidence="8 9">DSM 19307</strain>
    </source>
</reference>
<dbReference type="PANTHER" id="PTHR10037:SF62">
    <property type="entry name" value="SODIUM CHANNEL PROTEIN 60E"/>
    <property type="match status" value="1"/>
</dbReference>
<protein>
    <submittedName>
        <fullName evidence="8">Voltage-gated sodium channel</fullName>
    </submittedName>
</protein>
<evidence type="ECO:0000256" key="4">
    <source>
        <dbReference type="ARBA" id="ARBA00023136"/>
    </source>
</evidence>
<evidence type="ECO:0000256" key="5">
    <source>
        <dbReference type="SAM" id="Coils"/>
    </source>
</evidence>
<feature type="transmembrane region" description="Helical" evidence="6">
    <location>
        <begin position="82"/>
        <end position="105"/>
    </location>
</feature>
<keyword evidence="3 6" id="KW-1133">Transmembrane helix</keyword>
<dbReference type="EMBL" id="FZPD01000005">
    <property type="protein sequence ID" value="SNT28139.1"/>
    <property type="molecule type" value="Genomic_DNA"/>
</dbReference>
<feature type="transmembrane region" description="Helical" evidence="6">
    <location>
        <begin position="20"/>
        <end position="39"/>
    </location>
</feature>
<keyword evidence="4 6" id="KW-0472">Membrane</keyword>
<keyword evidence="8" id="KW-0406">Ion transport</keyword>
<keyword evidence="9" id="KW-1185">Reference proteome</keyword>
<dbReference type="Proteomes" id="UP000198393">
    <property type="component" value="Unassembled WGS sequence"/>
</dbReference>
<dbReference type="OrthoDB" id="5297065at2"/>
<dbReference type="Gene3D" id="1.10.287.70">
    <property type="match status" value="1"/>
</dbReference>
<dbReference type="InterPro" id="IPR043203">
    <property type="entry name" value="VGCC_Ca_Na"/>
</dbReference>
<keyword evidence="8" id="KW-0813">Transport</keyword>
<keyword evidence="8" id="KW-0407">Ion channel</keyword>
<feature type="domain" description="Ion transport" evidence="7">
    <location>
        <begin position="16"/>
        <end position="228"/>
    </location>
</feature>
<accession>A0A239LET0</accession>
<dbReference type="AlphaFoldDB" id="A0A239LET0"/>
<feature type="coiled-coil region" evidence="5">
    <location>
        <begin position="241"/>
        <end position="268"/>
    </location>
</feature>
<sequence length="269" mass="31270">MIKFVEHILKNFLESPRFQNFITFIIILNSILIGLETYPEMMKEYEPIIDTFDMVILVCFTIEIALKIFIFRRKFFTNGWDVFDFFVIGISILPAAGSFSIFRALRIIRTLRLLKSLPKLRLIIESLLHSLPSIGWIVVLLTIVYYIYAVVGYNLFAPLYPEYFGSLHKAFFTLFQIMTLESWSSAIARPIMDGVPYSAVYFVTFILIATYTTLNVFIAIVVNTMNQLALKGMHEEEEQMKQFMAAQHKVLNQKLDKLQKEVTSLKENQ</sequence>
<proteinExistence type="predicted"/>
<dbReference type="InterPro" id="IPR005821">
    <property type="entry name" value="Ion_trans_dom"/>
</dbReference>
<evidence type="ECO:0000313" key="8">
    <source>
        <dbReference type="EMBL" id="SNT28139.1"/>
    </source>
</evidence>
<evidence type="ECO:0000256" key="3">
    <source>
        <dbReference type="ARBA" id="ARBA00022989"/>
    </source>
</evidence>
<dbReference type="RefSeq" id="WP_089357828.1">
    <property type="nucleotide sequence ID" value="NZ_FZPD01000005.1"/>
</dbReference>
<dbReference type="Gene3D" id="1.20.120.350">
    <property type="entry name" value="Voltage-gated potassium channels. Chain C"/>
    <property type="match status" value="1"/>
</dbReference>
<evidence type="ECO:0000313" key="9">
    <source>
        <dbReference type="Proteomes" id="UP000198393"/>
    </source>
</evidence>
<name>A0A239LET0_EKHLU</name>
<dbReference type="GO" id="GO:0005248">
    <property type="term" value="F:voltage-gated sodium channel activity"/>
    <property type="evidence" value="ECO:0007669"/>
    <property type="project" value="TreeGrafter"/>
</dbReference>
<evidence type="ECO:0000256" key="6">
    <source>
        <dbReference type="SAM" id="Phobius"/>
    </source>
</evidence>
<dbReference type="Pfam" id="PF00520">
    <property type="entry name" value="Ion_trans"/>
    <property type="match status" value="1"/>
</dbReference>
<evidence type="ECO:0000259" key="7">
    <source>
        <dbReference type="Pfam" id="PF00520"/>
    </source>
</evidence>
<gene>
    <name evidence="8" type="ORF">SAMN05421640_3152</name>
</gene>
<evidence type="ECO:0000256" key="2">
    <source>
        <dbReference type="ARBA" id="ARBA00022692"/>
    </source>
</evidence>
<organism evidence="8 9">
    <name type="scientific">Ekhidna lutea</name>
    <dbReference type="NCBI Taxonomy" id="447679"/>
    <lineage>
        <taxon>Bacteria</taxon>
        <taxon>Pseudomonadati</taxon>
        <taxon>Bacteroidota</taxon>
        <taxon>Cytophagia</taxon>
        <taxon>Cytophagales</taxon>
        <taxon>Reichenbachiellaceae</taxon>
        <taxon>Ekhidna</taxon>
    </lineage>
</organism>
<dbReference type="GO" id="GO:0001518">
    <property type="term" value="C:voltage-gated sodium channel complex"/>
    <property type="evidence" value="ECO:0007669"/>
    <property type="project" value="TreeGrafter"/>
</dbReference>
<comment type="subcellular location">
    <subcellularLocation>
        <location evidence="1">Membrane</location>
        <topology evidence="1">Multi-pass membrane protein</topology>
    </subcellularLocation>
</comment>
<keyword evidence="2 6" id="KW-0812">Transmembrane</keyword>
<feature type="transmembrane region" description="Helical" evidence="6">
    <location>
        <begin position="51"/>
        <end position="70"/>
    </location>
</feature>
<feature type="transmembrane region" description="Helical" evidence="6">
    <location>
        <begin position="199"/>
        <end position="222"/>
    </location>
</feature>
<evidence type="ECO:0000256" key="1">
    <source>
        <dbReference type="ARBA" id="ARBA00004141"/>
    </source>
</evidence>
<feature type="transmembrane region" description="Helical" evidence="6">
    <location>
        <begin position="126"/>
        <end position="148"/>
    </location>
</feature>
<dbReference type="PANTHER" id="PTHR10037">
    <property type="entry name" value="VOLTAGE-GATED CATION CHANNEL CALCIUM AND SODIUM"/>
    <property type="match status" value="1"/>
</dbReference>